<dbReference type="Proteomes" id="UP000603641">
    <property type="component" value="Unassembled WGS sequence"/>
</dbReference>
<keyword evidence="3" id="KW-1185">Reference proteome</keyword>
<evidence type="ECO:0000313" key="2">
    <source>
        <dbReference type="EMBL" id="MBD7963188.1"/>
    </source>
</evidence>
<evidence type="ECO:0000259" key="1">
    <source>
        <dbReference type="Pfam" id="PF20254"/>
    </source>
</evidence>
<reference evidence="2 3" key="1">
    <citation type="submission" date="2020-08" db="EMBL/GenBank/DDBJ databases">
        <title>A Genomic Blueprint of the Chicken Gut Microbiome.</title>
        <authorList>
            <person name="Gilroy R."/>
            <person name="Ravi A."/>
            <person name="Getino M."/>
            <person name="Pursley I."/>
            <person name="Horton D.L."/>
            <person name="Alikhan N.-F."/>
            <person name="Baker D."/>
            <person name="Gharbi K."/>
            <person name="Hall N."/>
            <person name="Watson M."/>
            <person name="Adriaenssens E.M."/>
            <person name="Foster-Nyarko E."/>
            <person name="Jarju S."/>
            <person name="Secka A."/>
            <person name="Antonio M."/>
            <person name="Oren A."/>
            <person name="Chaudhuri R."/>
            <person name="La Ragione R.M."/>
            <person name="Hildebrand F."/>
            <person name="Pallen M.J."/>
        </authorList>
    </citation>
    <scope>NUCLEOTIDE SEQUENCE [LARGE SCALE GENOMIC DNA]</scope>
    <source>
        <strain evidence="2 3">Sa2CUA10</strain>
    </source>
</reference>
<protein>
    <recommendedName>
        <fullName evidence="1">N,N-dimethylformamidase beta subunit-like C-terminal domain-containing protein</fullName>
    </recommendedName>
</protein>
<dbReference type="Pfam" id="PF20254">
    <property type="entry name" value="DMFA2_C"/>
    <property type="match status" value="1"/>
</dbReference>
<dbReference type="InterPro" id="IPR046540">
    <property type="entry name" value="DMFA2_C"/>
</dbReference>
<feature type="domain" description="N,N-dimethylformamidase beta subunit-like C-terminal" evidence="1">
    <location>
        <begin position="83"/>
        <end position="437"/>
    </location>
</feature>
<dbReference type="EMBL" id="JACSQM010000001">
    <property type="protein sequence ID" value="MBD7963188.1"/>
    <property type="molecule type" value="Genomic_DNA"/>
</dbReference>
<organism evidence="2 3">
    <name type="scientific">Fictibacillus norfolkensis</name>
    <dbReference type="NCBI Taxonomy" id="2762233"/>
    <lineage>
        <taxon>Bacteria</taxon>
        <taxon>Bacillati</taxon>
        <taxon>Bacillota</taxon>
        <taxon>Bacilli</taxon>
        <taxon>Bacillales</taxon>
        <taxon>Fictibacillaceae</taxon>
        <taxon>Fictibacillus</taxon>
    </lineage>
</organism>
<name>A0ABR8SI87_9BACL</name>
<comment type="caution">
    <text evidence="2">The sequence shown here is derived from an EMBL/GenBank/DDBJ whole genome shotgun (WGS) entry which is preliminary data.</text>
</comment>
<gene>
    <name evidence="2" type="ORF">H9648_03900</name>
</gene>
<evidence type="ECO:0000313" key="3">
    <source>
        <dbReference type="Proteomes" id="UP000603641"/>
    </source>
</evidence>
<dbReference type="RefSeq" id="WP_191752575.1">
    <property type="nucleotide sequence ID" value="NZ_JACSQM010000001.1"/>
</dbReference>
<proteinExistence type="predicted"/>
<accession>A0ABR8SI87</accession>
<sequence>MILKWFVIFTFITSYVNTSYSNDALLGSSEEQIFEPVLLTGTDADWKIEKPSGPGLQGYASKTSVFPGEKLDLFIHSVEPYKIEIFRMGYYKGAGAKHLSTIEKLPINKQTSISDQETMEANWKATLQIKVDQQWQSGVYLAKLTNISKKSSYINFVVKDRKPKATIGVLISTNTYQAYNNWGGKSYYGYNSTNKEAAVKLSFNRPYNNGRGSGEFFAYEYNMIRWMEKKGYKLTYFTDTDVDNGILSYLNTDLLLIPGHDEYWTKSMRDSIQEETSQRMNLAVFNANVAYWQVRLNKSDRVMTCYKLRAIDDPDRITHPKEVTTTFRSEPVNRPESEVMGIMYQGVPDQKQQPLVISNPSHWIFKGTGLKEGDKISGVVGGEVDRYDGKKKGVEVLAESPVKLYGKDTTAHLVWYNKPDGGKAFATGTFYWSWFLDSFGHESYAKPNKQIEKITENALDRLLEKNN</sequence>